<feature type="chain" id="PRO_5016694497" description="SCP domain-containing protein" evidence="1">
    <location>
        <begin position="21"/>
        <end position="84"/>
    </location>
</feature>
<protein>
    <recommendedName>
        <fullName evidence="4">SCP domain-containing protein</fullName>
    </recommendedName>
</protein>
<keyword evidence="3" id="KW-1185">Reference proteome</keyword>
<accession>A0A368FMG3</accession>
<keyword evidence="1" id="KW-0732">Signal</keyword>
<feature type="signal peptide" evidence="1">
    <location>
        <begin position="1"/>
        <end position="20"/>
    </location>
</feature>
<organism evidence="2 3">
    <name type="scientific">Ancylostoma caninum</name>
    <name type="common">Dog hookworm</name>
    <dbReference type="NCBI Taxonomy" id="29170"/>
    <lineage>
        <taxon>Eukaryota</taxon>
        <taxon>Metazoa</taxon>
        <taxon>Ecdysozoa</taxon>
        <taxon>Nematoda</taxon>
        <taxon>Chromadorea</taxon>
        <taxon>Rhabditida</taxon>
        <taxon>Rhabditina</taxon>
        <taxon>Rhabditomorpha</taxon>
        <taxon>Strongyloidea</taxon>
        <taxon>Ancylostomatidae</taxon>
        <taxon>Ancylostomatinae</taxon>
        <taxon>Ancylostoma</taxon>
    </lineage>
</organism>
<gene>
    <name evidence="2" type="ORF">ANCCAN_21998</name>
</gene>
<dbReference type="SUPFAM" id="SSF55797">
    <property type="entry name" value="PR-1-like"/>
    <property type="match status" value="1"/>
</dbReference>
<name>A0A368FMG3_ANCCA</name>
<evidence type="ECO:0000256" key="1">
    <source>
        <dbReference type="SAM" id="SignalP"/>
    </source>
</evidence>
<proteinExistence type="predicted"/>
<evidence type="ECO:0008006" key="4">
    <source>
        <dbReference type="Google" id="ProtNLM"/>
    </source>
</evidence>
<evidence type="ECO:0000313" key="2">
    <source>
        <dbReference type="EMBL" id="RCN32199.1"/>
    </source>
</evidence>
<dbReference type="OrthoDB" id="5868581at2759"/>
<evidence type="ECO:0000313" key="3">
    <source>
        <dbReference type="Proteomes" id="UP000252519"/>
    </source>
</evidence>
<dbReference type="STRING" id="29170.A0A368FMG3"/>
<dbReference type="Gene3D" id="3.40.33.10">
    <property type="entry name" value="CAP"/>
    <property type="match status" value="1"/>
</dbReference>
<dbReference type="EMBL" id="JOJR01001138">
    <property type="protein sequence ID" value="RCN32199.1"/>
    <property type="molecule type" value="Genomic_DNA"/>
</dbReference>
<sequence>MGFVLSFVAISFGILVLSEAASNGCANSEITEEIRNLFLNFHNDARRRVAKGVEPNKQGKLNPAKNMHKLVSPNNVATCSSIPS</sequence>
<dbReference type="Proteomes" id="UP000252519">
    <property type="component" value="Unassembled WGS sequence"/>
</dbReference>
<comment type="caution">
    <text evidence="2">The sequence shown here is derived from an EMBL/GenBank/DDBJ whole genome shotgun (WGS) entry which is preliminary data.</text>
</comment>
<reference evidence="2 3" key="1">
    <citation type="submission" date="2014-10" db="EMBL/GenBank/DDBJ databases">
        <title>Draft genome of the hookworm Ancylostoma caninum.</title>
        <authorList>
            <person name="Mitreva M."/>
        </authorList>
    </citation>
    <scope>NUCLEOTIDE SEQUENCE [LARGE SCALE GENOMIC DNA]</scope>
    <source>
        <strain evidence="2 3">Baltimore</strain>
    </source>
</reference>
<dbReference type="AlphaFoldDB" id="A0A368FMG3"/>
<dbReference type="InterPro" id="IPR035940">
    <property type="entry name" value="CAP_sf"/>
</dbReference>